<dbReference type="Proteomes" id="UP001396334">
    <property type="component" value="Unassembled WGS sequence"/>
</dbReference>
<protein>
    <submittedName>
        <fullName evidence="2">Uncharacterized protein</fullName>
    </submittedName>
</protein>
<comment type="caution">
    <text evidence="2">The sequence shown here is derived from an EMBL/GenBank/DDBJ whole genome shotgun (WGS) entry which is preliminary data.</text>
</comment>
<evidence type="ECO:0000313" key="2">
    <source>
        <dbReference type="EMBL" id="KAK8482059.1"/>
    </source>
</evidence>
<gene>
    <name evidence="2" type="ORF">V6N11_024349</name>
</gene>
<feature type="compositionally biased region" description="Acidic residues" evidence="1">
    <location>
        <begin position="116"/>
        <end position="131"/>
    </location>
</feature>
<keyword evidence="3" id="KW-1185">Reference proteome</keyword>
<proteinExistence type="predicted"/>
<accession>A0ABR1ZN32</accession>
<evidence type="ECO:0000313" key="3">
    <source>
        <dbReference type="Proteomes" id="UP001396334"/>
    </source>
</evidence>
<dbReference type="EMBL" id="JBBPBN010000822">
    <property type="protein sequence ID" value="KAK8482059.1"/>
    <property type="molecule type" value="Genomic_DNA"/>
</dbReference>
<name>A0ABR1ZN32_9ROSI</name>
<feature type="compositionally biased region" description="Basic and acidic residues" evidence="1">
    <location>
        <begin position="132"/>
        <end position="150"/>
    </location>
</feature>
<reference evidence="2 3" key="1">
    <citation type="journal article" date="2024" name="G3 (Bethesda)">
        <title>Genome assembly of Hibiscus sabdariffa L. provides insights into metabolisms of medicinal natural products.</title>
        <authorList>
            <person name="Kim T."/>
        </authorList>
    </citation>
    <scope>NUCLEOTIDE SEQUENCE [LARGE SCALE GENOMIC DNA]</scope>
    <source>
        <strain evidence="2">TK-2024</strain>
        <tissue evidence="2">Old leaves</tissue>
    </source>
</reference>
<evidence type="ECO:0000256" key="1">
    <source>
        <dbReference type="SAM" id="MobiDB-lite"/>
    </source>
</evidence>
<sequence>MVEKLGLEGPFGLYWRVSGGALSKKRQNVTEINNEGDEGDLEVDDLVAEDKGDEEVVVEDEAAIENDLEVEDELEVEEEVIVEEDIGVEDDLEVEEEVVVEDDLEVDEEMTVEEEIGVEDDLEVEVEEEDEGGNREEFEASDTELRVDEE</sequence>
<dbReference type="Gene3D" id="2.160.10.10">
    <property type="entry name" value="Hexapeptide repeat proteins"/>
    <property type="match status" value="1"/>
</dbReference>
<feature type="region of interest" description="Disordered" evidence="1">
    <location>
        <begin position="116"/>
        <end position="150"/>
    </location>
</feature>
<organism evidence="2 3">
    <name type="scientific">Hibiscus sabdariffa</name>
    <name type="common">roselle</name>
    <dbReference type="NCBI Taxonomy" id="183260"/>
    <lineage>
        <taxon>Eukaryota</taxon>
        <taxon>Viridiplantae</taxon>
        <taxon>Streptophyta</taxon>
        <taxon>Embryophyta</taxon>
        <taxon>Tracheophyta</taxon>
        <taxon>Spermatophyta</taxon>
        <taxon>Magnoliopsida</taxon>
        <taxon>eudicotyledons</taxon>
        <taxon>Gunneridae</taxon>
        <taxon>Pentapetalae</taxon>
        <taxon>rosids</taxon>
        <taxon>malvids</taxon>
        <taxon>Malvales</taxon>
        <taxon>Malvaceae</taxon>
        <taxon>Malvoideae</taxon>
        <taxon>Hibiscus</taxon>
    </lineage>
</organism>